<organism evidence="3 4">
    <name type="scientific">Sporocytophaga myxococcoides</name>
    <dbReference type="NCBI Taxonomy" id="153721"/>
    <lineage>
        <taxon>Bacteria</taxon>
        <taxon>Pseudomonadati</taxon>
        <taxon>Bacteroidota</taxon>
        <taxon>Cytophagia</taxon>
        <taxon>Cytophagales</taxon>
        <taxon>Cytophagaceae</taxon>
        <taxon>Sporocytophaga</taxon>
    </lineage>
</organism>
<evidence type="ECO:0000256" key="1">
    <source>
        <dbReference type="SAM" id="SignalP"/>
    </source>
</evidence>
<protein>
    <recommendedName>
        <fullName evidence="2">Secretion system C-terminal sorting domain-containing protein</fullName>
    </recommendedName>
</protein>
<dbReference type="Proteomes" id="UP000030185">
    <property type="component" value="Unassembled WGS sequence"/>
</dbReference>
<dbReference type="STRING" id="153721.MYP_1915"/>
<comment type="caution">
    <text evidence="3">The sequence shown here is derived from an EMBL/GenBank/DDBJ whole genome shotgun (WGS) entry which is preliminary data.</text>
</comment>
<dbReference type="EMBL" id="BBLT01000003">
    <property type="protein sequence ID" value="GAL84687.1"/>
    <property type="molecule type" value="Genomic_DNA"/>
</dbReference>
<gene>
    <name evidence="3" type="ORF">MYP_1915</name>
</gene>
<reference evidence="3 4" key="1">
    <citation type="submission" date="2014-09" db="EMBL/GenBank/DDBJ databases">
        <title>Sporocytophaga myxococcoides PG-01 genome sequencing.</title>
        <authorList>
            <person name="Liu L."/>
            <person name="Gao P.J."/>
            <person name="Chen G.J."/>
            <person name="Wang L.S."/>
        </authorList>
    </citation>
    <scope>NUCLEOTIDE SEQUENCE [LARGE SCALE GENOMIC DNA]</scope>
    <source>
        <strain evidence="3 4">PG-01</strain>
    </source>
</reference>
<accession>A0A098LE08</accession>
<name>A0A098LE08_9BACT</name>
<evidence type="ECO:0000259" key="2">
    <source>
        <dbReference type="Pfam" id="PF18962"/>
    </source>
</evidence>
<keyword evidence="4" id="KW-1185">Reference proteome</keyword>
<evidence type="ECO:0000313" key="3">
    <source>
        <dbReference type="EMBL" id="GAL84687.1"/>
    </source>
</evidence>
<dbReference type="AlphaFoldDB" id="A0A098LE08"/>
<dbReference type="RefSeq" id="WP_081990456.1">
    <property type="nucleotide sequence ID" value="NZ_BBLT01000003.1"/>
</dbReference>
<feature type="chain" id="PRO_5001944983" description="Secretion system C-terminal sorting domain-containing protein" evidence="1">
    <location>
        <begin position="28"/>
        <end position="351"/>
    </location>
</feature>
<dbReference type="Pfam" id="PF18962">
    <property type="entry name" value="Por_Secre_tail"/>
    <property type="match status" value="1"/>
</dbReference>
<dbReference type="InterPro" id="IPR026444">
    <property type="entry name" value="Secre_tail"/>
</dbReference>
<proteinExistence type="predicted"/>
<dbReference type="OrthoDB" id="1488710at2"/>
<dbReference type="eggNOG" id="ENOG502ZB0P">
    <property type="taxonomic scope" value="Bacteria"/>
</dbReference>
<keyword evidence="1" id="KW-0732">Signal</keyword>
<evidence type="ECO:0000313" key="4">
    <source>
        <dbReference type="Proteomes" id="UP000030185"/>
    </source>
</evidence>
<dbReference type="NCBIfam" id="TIGR04183">
    <property type="entry name" value="Por_Secre_tail"/>
    <property type="match status" value="1"/>
</dbReference>
<feature type="signal peptide" evidence="1">
    <location>
        <begin position="1"/>
        <end position="27"/>
    </location>
</feature>
<feature type="domain" description="Secretion system C-terminal sorting" evidence="2">
    <location>
        <begin position="274"/>
        <end position="340"/>
    </location>
</feature>
<sequence length="351" mass="37490">MRMNFTQLKKVIFVFASVLLPTGCLYAQFSTALVQVIHNAADPQLLTVDVYLSDILWADNVQFRQASEFETVIADVPIKIDIAPANSTSSADAIYSTTVTLAPGTKNIIMATGVVGTGFAPNPENKDIAFTLKVFNAAKDIATDPSTVEVNFWHGSTDTPVLNVVTGDGDTLVKSIGYNLNANYDVLSPGSYNIYLTSTYNKEDTLGAFSADLSGYAGQAIMIFASGFLNPLQNNDGPALALYAALPDGEVVALNNIIAGVKASGSSFQKLLAYPVPSTDQLTLEIENDTPGMAEIELVNMYGNVVNPSVVYLSSGRNIVNVNLSNVANGQYFVKIIGKNRMGTARCEVLK</sequence>